<name>A0A4Y8UII4_9GAMM</name>
<dbReference type="NCBIfam" id="TIGR02532">
    <property type="entry name" value="IV_pilin_GFxxxE"/>
    <property type="match status" value="1"/>
</dbReference>
<keyword evidence="3" id="KW-1185">Reference proteome</keyword>
<evidence type="ECO:0000313" key="3">
    <source>
        <dbReference type="Proteomes" id="UP000298133"/>
    </source>
</evidence>
<evidence type="ECO:0000313" key="2">
    <source>
        <dbReference type="EMBL" id="TFH67539.1"/>
    </source>
</evidence>
<gene>
    <name evidence="2" type="ORF">E3W66_08660</name>
</gene>
<feature type="transmembrane region" description="Helical" evidence="1">
    <location>
        <begin position="12"/>
        <end position="35"/>
    </location>
</feature>
<keyword evidence="1" id="KW-0812">Transmembrane</keyword>
<proteinExistence type="predicted"/>
<sequence>MRVNTTPAAQRGFTFVELLVALLIFSFAVIGYAALNNRLLASQWAQQQRGLAQQSVNFMVERIKANPAARGCYAVLAEQLIAAEVDPTALQCQAFGTQASQASAVDDVAQWARLLAGEQLVVAEQAVPILAEAVGCVAELEPQRSYRVTVVWASSSGGAAPADCAPQQSATRQYLSESAQLDFAQLVQ</sequence>
<keyword evidence="1" id="KW-1133">Transmembrane helix</keyword>
<dbReference type="Proteomes" id="UP000298133">
    <property type="component" value="Unassembled WGS sequence"/>
</dbReference>
<dbReference type="Pfam" id="PF07963">
    <property type="entry name" value="N_methyl"/>
    <property type="match status" value="1"/>
</dbReference>
<dbReference type="OrthoDB" id="6194160at2"/>
<keyword evidence="1" id="KW-0472">Membrane</keyword>
<evidence type="ECO:0000256" key="1">
    <source>
        <dbReference type="SAM" id="Phobius"/>
    </source>
</evidence>
<accession>A0A4Y8UII4</accession>
<comment type="caution">
    <text evidence="2">The sequence shown here is derived from an EMBL/GenBank/DDBJ whole genome shotgun (WGS) entry which is preliminary data.</text>
</comment>
<dbReference type="InterPro" id="IPR012902">
    <property type="entry name" value="N_methyl_site"/>
</dbReference>
<protein>
    <submittedName>
        <fullName evidence="2">Prepilin-type N-terminal cleavage/methylation domain-containing protein</fullName>
    </submittedName>
</protein>
<organism evidence="2 3">
    <name type="scientific">Gammaproteobacteria bacterium LSUCC0057</name>
    <dbReference type="NCBI Taxonomy" id="2559237"/>
    <lineage>
        <taxon>Bacteria</taxon>
        <taxon>Pseudomonadati</taxon>
        <taxon>Pseudomonadota</taxon>
        <taxon>Gammaproteobacteria</taxon>
        <taxon>Cellvibrionales</taxon>
        <taxon>Porticoccaceae</taxon>
        <taxon>SAR92 clade</taxon>
    </lineage>
</organism>
<reference evidence="2 3" key="1">
    <citation type="submission" date="2019-03" db="EMBL/GenBank/DDBJ databases">
        <title>Draft genome of Gammaproteobacteria bacterium LSUCC0057, a member of the SAR92 clade.</title>
        <authorList>
            <person name="Lanclos V.C."/>
            <person name="Doiron C."/>
            <person name="Henson M.W."/>
            <person name="Thrash J.C."/>
        </authorList>
    </citation>
    <scope>NUCLEOTIDE SEQUENCE [LARGE SCALE GENOMIC DNA]</scope>
    <source>
        <strain evidence="2 3">LSUCC0057</strain>
    </source>
</reference>
<dbReference type="EMBL" id="SPIA01000003">
    <property type="protein sequence ID" value="TFH67539.1"/>
    <property type="molecule type" value="Genomic_DNA"/>
</dbReference>
<dbReference type="AlphaFoldDB" id="A0A4Y8UII4"/>